<organism evidence="2 3">
    <name type="scientific">Acrodontium crateriforme</name>
    <dbReference type="NCBI Taxonomy" id="150365"/>
    <lineage>
        <taxon>Eukaryota</taxon>
        <taxon>Fungi</taxon>
        <taxon>Dikarya</taxon>
        <taxon>Ascomycota</taxon>
        <taxon>Pezizomycotina</taxon>
        <taxon>Dothideomycetes</taxon>
        <taxon>Dothideomycetidae</taxon>
        <taxon>Mycosphaerellales</taxon>
        <taxon>Teratosphaeriaceae</taxon>
        <taxon>Acrodontium</taxon>
    </lineage>
</organism>
<feature type="compositionally biased region" description="Polar residues" evidence="1">
    <location>
        <begin position="605"/>
        <end position="630"/>
    </location>
</feature>
<feature type="region of interest" description="Disordered" evidence="1">
    <location>
        <begin position="535"/>
        <end position="639"/>
    </location>
</feature>
<evidence type="ECO:0000313" key="2">
    <source>
        <dbReference type="EMBL" id="WPG99321.1"/>
    </source>
</evidence>
<evidence type="ECO:0000256" key="1">
    <source>
        <dbReference type="SAM" id="MobiDB-lite"/>
    </source>
</evidence>
<dbReference type="Proteomes" id="UP001303373">
    <property type="component" value="Chromosome 3"/>
</dbReference>
<proteinExistence type="predicted"/>
<protein>
    <recommendedName>
        <fullName evidence="4">Myb-like domain-containing protein</fullName>
    </recommendedName>
</protein>
<feature type="compositionally biased region" description="Polar residues" evidence="1">
    <location>
        <begin position="535"/>
        <end position="545"/>
    </location>
</feature>
<dbReference type="AlphaFoldDB" id="A0AAQ3M096"/>
<feature type="compositionally biased region" description="Polar residues" evidence="1">
    <location>
        <begin position="1"/>
        <end position="15"/>
    </location>
</feature>
<sequence>MAKAQGTASRSGRQNATADAAGTTTTTRSTRVTRAQSIDPEPRPNEPAATKRRVGRRGAKDVDTELATVDENAVDERQLQAQARAAEMASAQFDIDDATRRISAHTDMSGTTAKTSFSQEEIAELDRDVILDSLPRLSISADELAKYLLPQGEQTSAVKWKEIRTPRSKESKLFNTRLTNFTLNKQDFGSQEYIHSEYVLRALLGAQSMAEIPPAPWRPDNIISKINLAIMLRGMLITCEPGQLSEEGYLALENLESRFPVAIAGLDFNPKSLEICVEIQTQLAIARLAASASSPQFDPSNLIEETFLVTNIDLSQNYKYFDELHLNAADAAYEGYILKRVAQLKDPFAKEKKSFSSARAAINGLRALFPWHVFIDRIVSFYVQRKAALDASIRAAGEVENIVKGLQDEIQTRALEREASAKLQDFIDAESTPGKAFGRGAIARLKSRQSQVGSQPAAPVAPMATDSGDNNDWMPAGDDQNNVQMAQNTLAAMNRFNSFRDNLAAKTKGKQKSMYDLQAGAQRVLFDESQQQVTEAYAPQASTTGPYHINPRSVAGKRTHDEIEDFDPTQDEGFENDTRGTAAADERRRKVPRSSLPNPARASMHQFQSGANFVFPSSSSADNTRKNPGSSIPDPVTGLTTQFPKSQFFTQAKTLARQASVMATQSRPPQVRTPWSADEENGLIELIEEHCSQGISYAALKKIDQESGDPKLPYRNAEDMRFKARNMKVTMLLARTGLPTNWEAVILDKKGKEKLANRGIEYHQAPVRVTSRNVE</sequence>
<feature type="compositionally biased region" description="Low complexity" evidence="1">
    <location>
        <begin position="16"/>
        <end position="35"/>
    </location>
</feature>
<reference evidence="2 3" key="1">
    <citation type="submission" date="2023-11" db="EMBL/GenBank/DDBJ databases">
        <title>An acidophilic fungus is an integral part of prey digestion in a carnivorous sundew plant.</title>
        <authorList>
            <person name="Tsai I.J."/>
        </authorList>
    </citation>
    <scope>NUCLEOTIDE SEQUENCE [LARGE SCALE GENOMIC DNA]</scope>
    <source>
        <strain evidence="2">169a</strain>
    </source>
</reference>
<feature type="region of interest" description="Disordered" evidence="1">
    <location>
        <begin position="1"/>
        <end position="63"/>
    </location>
</feature>
<gene>
    <name evidence="2" type="ORF">R9X50_00213400</name>
</gene>
<evidence type="ECO:0008006" key="4">
    <source>
        <dbReference type="Google" id="ProtNLM"/>
    </source>
</evidence>
<dbReference type="EMBL" id="CP138582">
    <property type="protein sequence ID" value="WPG99321.1"/>
    <property type="molecule type" value="Genomic_DNA"/>
</dbReference>
<feature type="compositionally biased region" description="Acidic residues" evidence="1">
    <location>
        <begin position="562"/>
        <end position="575"/>
    </location>
</feature>
<name>A0AAQ3M096_9PEZI</name>
<evidence type="ECO:0000313" key="3">
    <source>
        <dbReference type="Proteomes" id="UP001303373"/>
    </source>
</evidence>
<accession>A0AAQ3M096</accession>
<keyword evidence="3" id="KW-1185">Reference proteome</keyword>